<gene>
    <name evidence="3" type="ORF">M153_5760001</name>
</gene>
<dbReference type="Pfam" id="PF00439">
    <property type="entry name" value="Bromodomain"/>
    <property type="match status" value="1"/>
</dbReference>
<dbReference type="Gene3D" id="1.20.920.10">
    <property type="entry name" value="Bromodomain-like"/>
    <property type="match status" value="1"/>
</dbReference>
<feature type="domain" description="Bromo" evidence="2">
    <location>
        <begin position="207"/>
        <end position="267"/>
    </location>
</feature>
<evidence type="ECO:0000313" key="4">
    <source>
        <dbReference type="Proteomes" id="UP000051530"/>
    </source>
</evidence>
<comment type="caution">
    <text evidence="3">The sequence shown here is derived from an EMBL/GenBank/DDBJ whole genome shotgun (WGS) entry which is preliminary data.</text>
</comment>
<reference evidence="3 4" key="1">
    <citation type="submission" date="2015-07" db="EMBL/GenBank/DDBJ databases">
        <title>The genome of Pseudoloma neurophilia, a relevant intracellular parasite of the zebrafish.</title>
        <authorList>
            <person name="Ndikumana S."/>
            <person name="Pelin A."/>
            <person name="Sanders J."/>
            <person name="Corradi N."/>
        </authorList>
    </citation>
    <scope>NUCLEOTIDE SEQUENCE [LARGE SCALE GENOMIC DNA]</scope>
    <source>
        <strain evidence="3 4">MK1</strain>
    </source>
</reference>
<evidence type="ECO:0000256" key="1">
    <source>
        <dbReference type="ARBA" id="ARBA00023117"/>
    </source>
</evidence>
<name>A0A0R0LWR6_9MICR</name>
<dbReference type="VEuPathDB" id="MicrosporidiaDB:M153_5760001"/>
<protein>
    <submittedName>
        <fullName evidence="3">TATA binding protein associated factor</fullName>
    </submittedName>
</protein>
<accession>A0A0R0LWR6</accession>
<dbReference type="AlphaFoldDB" id="A0A0R0LWR6"/>
<feature type="non-terminal residue" evidence="3">
    <location>
        <position position="1"/>
    </location>
</feature>
<proteinExistence type="predicted"/>
<keyword evidence="4" id="KW-1185">Reference proteome</keyword>
<dbReference type="InterPro" id="IPR001487">
    <property type="entry name" value="Bromodomain"/>
</dbReference>
<dbReference type="InterPro" id="IPR036427">
    <property type="entry name" value="Bromodomain-like_sf"/>
</dbReference>
<sequence length="293" mass="34491">LINVKRTRANRKNKIVYPRLAISKKYNFFVNKKFYEETRDDFKMEFKFKNDIENENDLIWHIKQAILDQQIGSYLYNKAVQYLEDLHNSKFEIDLENAGEFTILKPEDKKALTKHLDNLNIPRCNRHKKYKDVVGKTETICSMKKKLENVAVVEMVQREIAIFLENIRFFDQETDLNEGPLLEYLDSLEITEIKSISELLIECLEIIKTKKCAAPFIEFDKTDRSKITISLIQEKITKYEYKNLKEVTDDMERIVSIAEEFDNSSKYTDDAKASFKWFKKVVGGMLGGLFDSD</sequence>
<evidence type="ECO:0000313" key="3">
    <source>
        <dbReference type="EMBL" id="KRH93778.1"/>
    </source>
</evidence>
<dbReference type="Proteomes" id="UP000051530">
    <property type="component" value="Unassembled WGS sequence"/>
</dbReference>
<dbReference type="EMBL" id="LGUB01000218">
    <property type="protein sequence ID" value="KRH93778.1"/>
    <property type="molecule type" value="Genomic_DNA"/>
</dbReference>
<evidence type="ECO:0000259" key="2">
    <source>
        <dbReference type="Pfam" id="PF00439"/>
    </source>
</evidence>
<dbReference type="SUPFAM" id="SSF47370">
    <property type="entry name" value="Bromodomain"/>
    <property type="match status" value="1"/>
</dbReference>
<organism evidence="3 4">
    <name type="scientific">Pseudoloma neurophilia</name>
    <dbReference type="NCBI Taxonomy" id="146866"/>
    <lineage>
        <taxon>Eukaryota</taxon>
        <taxon>Fungi</taxon>
        <taxon>Fungi incertae sedis</taxon>
        <taxon>Microsporidia</taxon>
        <taxon>Pseudoloma</taxon>
    </lineage>
</organism>
<dbReference type="GO" id="GO:0006325">
    <property type="term" value="P:chromatin organization"/>
    <property type="evidence" value="ECO:0007669"/>
    <property type="project" value="UniProtKB-ARBA"/>
</dbReference>
<keyword evidence="1" id="KW-0103">Bromodomain</keyword>